<evidence type="ECO:0000256" key="3">
    <source>
        <dbReference type="ARBA" id="ARBA00022989"/>
    </source>
</evidence>
<evidence type="ECO:0000256" key="4">
    <source>
        <dbReference type="ARBA" id="ARBA00023136"/>
    </source>
</evidence>
<keyword evidence="2 5" id="KW-0812">Transmembrane</keyword>
<reference evidence="6" key="1">
    <citation type="journal article" date="2021" name="Proc. Natl. Acad. Sci. U.S.A.">
        <title>A Catalog of Tens of Thousands of Viruses from Human Metagenomes Reveals Hidden Associations with Chronic Diseases.</title>
        <authorList>
            <person name="Tisza M.J."/>
            <person name="Buck C.B."/>
        </authorList>
    </citation>
    <scope>NUCLEOTIDE SEQUENCE</scope>
    <source>
        <strain evidence="6">Ctvod4</strain>
    </source>
</reference>
<evidence type="ECO:0000256" key="5">
    <source>
        <dbReference type="SAM" id="Phobius"/>
    </source>
</evidence>
<dbReference type="EMBL" id="BK015869">
    <property type="protein sequence ID" value="DAD70606.1"/>
    <property type="molecule type" value="Genomic_DNA"/>
</dbReference>
<feature type="transmembrane region" description="Helical" evidence="5">
    <location>
        <begin position="54"/>
        <end position="74"/>
    </location>
</feature>
<dbReference type="GO" id="GO:0033644">
    <property type="term" value="C:host cell membrane"/>
    <property type="evidence" value="ECO:0007669"/>
    <property type="project" value="UniProtKB-SubCell"/>
</dbReference>
<name>A0A8S5LKW8_9CAUD</name>
<evidence type="ECO:0000313" key="6">
    <source>
        <dbReference type="EMBL" id="DAD70606.1"/>
    </source>
</evidence>
<feature type="transmembrane region" description="Helical" evidence="5">
    <location>
        <begin position="124"/>
        <end position="142"/>
    </location>
</feature>
<evidence type="ECO:0000256" key="1">
    <source>
        <dbReference type="ARBA" id="ARBA00004301"/>
    </source>
</evidence>
<accession>A0A8S5LKW8</accession>
<sequence>MIDYILQGFGFTGWRDFVQSSFGHTFSLSFIAWDIVISAIIGMIHFLFGFNHLFLTAYVVLIFFEWITGVLASLNRGERHESRKFGRMLLKILTYLVLIYVLHTFEDNIRFPAIGDFEFDPFHWLYWAVLLAIIWQLVVSLLENLDCLGFRFAGVLLKIINKKFFHMFDIEEEYNEELEKNKNKGNDT</sequence>
<keyword evidence="3 5" id="KW-1133">Transmembrane helix</keyword>
<proteinExistence type="predicted"/>
<comment type="subcellular location">
    <subcellularLocation>
        <location evidence="1">Host membrane</location>
        <topology evidence="1">Multi-pass membrane protein</topology>
    </subcellularLocation>
</comment>
<feature type="transmembrane region" description="Helical" evidence="5">
    <location>
        <begin position="86"/>
        <end position="104"/>
    </location>
</feature>
<protein>
    <submittedName>
        <fullName evidence="6">Holin</fullName>
    </submittedName>
</protein>
<evidence type="ECO:0000256" key="2">
    <source>
        <dbReference type="ARBA" id="ARBA00022692"/>
    </source>
</evidence>
<dbReference type="InterPro" id="IPR006480">
    <property type="entry name" value="Phage_holin_4_1"/>
</dbReference>
<feature type="transmembrane region" description="Helical" evidence="5">
    <location>
        <begin position="25"/>
        <end position="48"/>
    </location>
</feature>
<keyword evidence="4 5" id="KW-0472">Membrane</keyword>
<dbReference type="Pfam" id="PF05105">
    <property type="entry name" value="Phage_holin_4_1"/>
    <property type="match status" value="1"/>
</dbReference>
<organism evidence="6">
    <name type="scientific">Siphoviridae sp. ctvod4</name>
    <dbReference type="NCBI Taxonomy" id="2827595"/>
    <lineage>
        <taxon>Viruses</taxon>
        <taxon>Duplodnaviria</taxon>
        <taxon>Heunggongvirae</taxon>
        <taxon>Uroviricota</taxon>
        <taxon>Caudoviricetes</taxon>
    </lineage>
</organism>